<proteinExistence type="inferred from homology"/>
<dbReference type="GO" id="GO:0016020">
    <property type="term" value="C:membrane"/>
    <property type="evidence" value="ECO:0007669"/>
    <property type="project" value="InterPro"/>
</dbReference>
<dbReference type="OrthoDB" id="21214at2759"/>
<comment type="caution">
    <text evidence="4">The sequence shown here is derived from an EMBL/GenBank/DDBJ whole genome shotgun (WGS) entry which is preliminary data.</text>
</comment>
<reference evidence="4" key="1">
    <citation type="submission" date="2020-01" db="EMBL/GenBank/DDBJ databases">
        <title>Genome Sequencing of Three Apophysomyces-Like Fungal Strains Confirms a Novel Fungal Genus in the Mucoromycota with divergent Burkholderia-like Endosymbiotic Bacteria.</title>
        <authorList>
            <person name="Stajich J.E."/>
            <person name="Macias A.M."/>
            <person name="Carter-House D."/>
            <person name="Lovett B."/>
            <person name="Kasson L.R."/>
            <person name="Berry K."/>
            <person name="Grigoriev I."/>
            <person name="Chang Y."/>
            <person name="Spatafora J."/>
            <person name="Kasson M.T."/>
        </authorList>
    </citation>
    <scope>NUCLEOTIDE SEQUENCE</scope>
    <source>
        <strain evidence="4">NRRL A-21654</strain>
    </source>
</reference>
<evidence type="ECO:0000256" key="2">
    <source>
        <dbReference type="ARBA" id="ARBA00023054"/>
    </source>
</evidence>
<dbReference type="Pfam" id="PF05769">
    <property type="entry name" value="SIKE"/>
    <property type="match status" value="1"/>
</dbReference>
<organism evidence="4 5">
    <name type="scientific">Apophysomyces ossiformis</name>
    <dbReference type="NCBI Taxonomy" id="679940"/>
    <lineage>
        <taxon>Eukaryota</taxon>
        <taxon>Fungi</taxon>
        <taxon>Fungi incertae sedis</taxon>
        <taxon>Mucoromycota</taxon>
        <taxon>Mucoromycotina</taxon>
        <taxon>Mucoromycetes</taxon>
        <taxon>Mucorales</taxon>
        <taxon>Mucorineae</taxon>
        <taxon>Mucoraceae</taxon>
        <taxon>Apophysomyces</taxon>
    </lineage>
</organism>
<evidence type="ECO:0000256" key="3">
    <source>
        <dbReference type="SAM" id="Coils"/>
    </source>
</evidence>
<comment type="similarity">
    <text evidence="1">Belongs to the SIKE family.</text>
</comment>
<sequence>MVEEDILQKILKTANELSSHNQSVQDLTSNLHSMAADIKNLLPTAAQLDPSLNGTSDEATAGLVIKYAALTQQHQNVVSRNQQLERECGELQALVKEYETNLETIATKLRSHSVSCFPE</sequence>
<evidence type="ECO:0000313" key="5">
    <source>
        <dbReference type="Proteomes" id="UP000605846"/>
    </source>
</evidence>
<keyword evidence="5" id="KW-1185">Reference proteome</keyword>
<evidence type="ECO:0000256" key="1">
    <source>
        <dbReference type="ARBA" id="ARBA00005537"/>
    </source>
</evidence>
<accession>A0A8H7BS25</accession>
<dbReference type="EMBL" id="JABAYA010000011">
    <property type="protein sequence ID" value="KAF7731275.1"/>
    <property type="molecule type" value="Genomic_DNA"/>
</dbReference>
<dbReference type="GO" id="GO:0016192">
    <property type="term" value="P:vesicle-mediated transport"/>
    <property type="evidence" value="ECO:0007669"/>
    <property type="project" value="InterPro"/>
</dbReference>
<dbReference type="Proteomes" id="UP000605846">
    <property type="component" value="Unassembled WGS sequence"/>
</dbReference>
<evidence type="ECO:0000313" key="4">
    <source>
        <dbReference type="EMBL" id="KAF7731275.1"/>
    </source>
</evidence>
<keyword evidence="2 3" id="KW-0175">Coiled coil</keyword>
<name>A0A8H7BS25_9FUNG</name>
<feature type="coiled-coil region" evidence="3">
    <location>
        <begin position="67"/>
        <end position="101"/>
    </location>
</feature>
<dbReference type="SUPFAM" id="SSF47661">
    <property type="entry name" value="t-snare proteins"/>
    <property type="match status" value="1"/>
</dbReference>
<dbReference type="AlphaFoldDB" id="A0A8H7BS25"/>
<gene>
    <name evidence="4" type="ORF">EC973_000691</name>
</gene>
<protein>
    <submittedName>
        <fullName evidence="4">Uncharacterized protein</fullName>
    </submittedName>
</protein>
<dbReference type="InterPro" id="IPR008555">
    <property type="entry name" value="SIKE"/>
</dbReference>
<dbReference type="InterPro" id="IPR010989">
    <property type="entry name" value="SNARE"/>
</dbReference>